<reference evidence="2 3" key="1">
    <citation type="journal article" date="2019" name="Nat. Plants">
        <title>Genome sequencing of Musa balbisiana reveals subgenome evolution and function divergence in polyploid bananas.</title>
        <authorList>
            <person name="Yao X."/>
        </authorList>
    </citation>
    <scope>NUCLEOTIDE SEQUENCE [LARGE SCALE GENOMIC DNA]</scope>
    <source>
        <strain evidence="3">cv. DH-PKW</strain>
        <tissue evidence="2">Leaves</tissue>
    </source>
</reference>
<gene>
    <name evidence="2" type="ORF">C4D60_Mb11t08460</name>
</gene>
<evidence type="ECO:0000313" key="2">
    <source>
        <dbReference type="EMBL" id="THU55617.1"/>
    </source>
</evidence>
<proteinExistence type="predicted"/>
<keyword evidence="3" id="KW-1185">Reference proteome</keyword>
<dbReference type="EMBL" id="PYDT01000007">
    <property type="protein sequence ID" value="THU55617.1"/>
    <property type="molecule type" value="Genomic_DNA"/>
</dbReference>
<dbReference type="Proteomes" id="UP000317650">
    <property type="component" value="Chromosome 11"/>
</dbReference>
<feature type="region of interest" description="Disordered" evidence="1">
    <location>
        <begin position="47"/>
        <end position="88"/>
    </location>
</feature>
<comment type="caution">
    <text evidence="2">The sequence shown here is derived from an EMBL/GenBank/DDBJ whole genome shotgun (WGS) entry which is preliminary data.</text>
</comment>
<evidence type="ECO:0000313" key="3">
    <source>
        <dbReference type="Proteomes" id="UP000317650"/>
    </source>
</evidence>
<name>A0A4S8J2N0_MUSBA</name>
<sequence length="138" mass="15390">MADIEAEVIASQLPSLKSINMGSFTDFQHMYTYKHLLRSSISEEQQIQSMNAQTSGNPHATIDHQLGVVGGDEPVKGREEKEEKTRKKIKKKFENNSLKENVNSALNIKVTSHRIPQNSDNSCAAIDHQLGVAGEMRQ</sequence>
<dbReference type="AlphaFoldDB" id="A0A4S8J2N0"/>
<accession>A0A4S8J2N0</accession>
<feature type="compositionally biased region" description="Basic and acidic residues" evidence="1">
    <location>
        <begin position="73"/>
        <end position="85"/>
    </location>
</feature>
<organism evidence="2 3">
    <name type="scientific">Musa balbisiana</name>
    <name type="common">Banana</name>
    <dbReference type="NCBI Taxonomy" id="52838"/>
    <lineage>
        <taxon>Eukaryota</taxon>
        <taxon>Viridiplantae</taxon>
        <taxon>Streptophyta</taxon>
        <taxon>Embryophyta</taxon>
        <taxon>Tracheophyta</taxon>
        <taxon>Spermatophyta</taxon>
        <taxon>Magnoliopsida</taxon>
        <taxon>Liliopsida</taxon>
        <taxon>Zingiberales</taxon>
        <taxon>Musaceae</taxon>
        <taxon>Musa</taxon>
    </lineage>
</organism>
<protein>
    <submittedName>
        <fullName evidence="2">Uncharacterized protein</fullName>
    </submittedName>
</protein>
<evidence type="ECO:0000256" key="1">
    <source>
        <dbReference type="SAM" id="MobiDB-lite"/>
    </source>
</evidence>